<dbReference type="RefSeq" id="WP_074891118.1">
    <property type="nucleotide sequence ID" value="NZ_FOXO01000032.1"/>
</dbReference>
<dbReference type="PROSITE" id="PS51462">
    <property type="entry name" value="NUDIX"/>
    <property type="match status" value="1"/>
</dbReference>
<dbReference type="GO" id="GO:0006753">
    <property type="term" value="P:nucleoside phosphate metabolic process"/>
    <property type="evidence" value="ECO:0007669"/>
    <property type="project" value="TreeGrafter"/>
</dbReference>
<sequence length="219" mass="24957">MNGYNIKKDQVETVLDKKFLRLYDLHYEEGRHYFDASRRPLEELAASMTEEEFKKMLPDAVSCFVIIEKDGEEPELLLSYEYRYPTGRFLLGVPAGLVDPEDKAKENPLLETAKREIFEETGITVRSDVDKVSVVNPLVFSTPGMTDESNGLVSVVLRNPDLSKLTQDGALGQECFDGFVFVTKEKAHNLLKAGVDDNGHFYSVYTWAAMMYFLSDMWK</sequence>
<dbReference type="PANTHER" id="PTHR11839:SF18">
    <property type="entry name" value="NUDIX HYDROLASE DOMAIN-CONTAINING PROTEIN"/>
    <property type="match status" value="1"/>
</dbReference>
<evidence type="ECO:0000256" key="1">
    <source>
        <dbReference type="ARBA" id="ARBA00001946"/>
    </source>
</evidence>
<evidence type="ECO:0000313" key="4">
    <source>
        <dbReference type="EMBL" id="SFQ31322.1"/>
    </source>
</evidence>
<protein>
    <submittedName>
        <fullName evidence="4">ADP-ribose pyrophosphatase</fullName>
    </submittedName>
</protein>
<dbReference type="InterPro" id="IPR015797">
    <property type="entry name" value="NUDIX_hydrolase-like_dom_sf"/>
</dbReference>
<dbReference type="OrthoDB" id="9788922at2"/>
<dbReference type="Proteomes" id="UP000182624">
    <property type="component" value="Unassembled WGS sequence"/>
</dbReference>
<dbReference type="GO" id="GO:0016787">
    <property type="term" value="F:hydrolase activity"/>
    <property type="evidence" value="ECO:0007669"/>
    <property type="project" value="UniProtKB-KW"/>
</dbReference>
<comment type="cofactor">
    <cofactor evidence="1">
        <name>Mg(2+)</name>
        <dbReference type="ChEBI" id="CHEBI:18420"/>
    </cofactor>
</comment>
<evidence type="ECO:0000259" key="3">
    <source>
        <dbReference type="PROSITE" id="PS51462"/>
    </source>
</evidence>
<dbReference type="GO" id="GO:0019693">
    <property type="term" value="P:ribose phosphate metabolic process"/>
    <property type="evidence" value="ECO:0007669"/>
    <property type="project" value="TreeGrafter"/>
</dbReference>
<accession>A0A1I5XH87</accession>
<dbReference type="EMBL" id="FOXO01000032">
    <property type="protein sequence ID" value="SFQ31322.1"/>
    <property type="molecule type" value="Genomic_DNA"/>
</dbReference>
<dbReference type="PANTHER" id="PTHR11839">
    <property type="entry name" value="UDP/ADP-SUGAR PYROPHOSPHATASE"/>
    <property type="match status" value="1"/>
</dbReference>
<dbReference type="Pfam" id="PF00293">
    <property type="entry name" value="NUDIX"/>
    <property type="match status" value="1"/>
</dbReference>
<keyword evidence="5" id="KW-1185">Reference proteome</keyword>
<evidence type="ECO:0000256" key="2">
    <source>
        <dbReference type="ARBA" id="ARBA00022801"/>
    </source>
</evidence>
<organism evidence="4 5">
    <name type="scientific">Butyrivibrio proteoclasticus</name>
    <dbReference type="NCBI Taxonomy" id="43305"/>
    <lineage>
        <taxon>Bacteria</taxon>
        <taxon>Bacillati</taxon>
        <taxon>Bacillota</taxon>
        <taxon>Clostridia</taxon>
        <taxon>Lachnospirales</taxon>
        <taxon>Lachnospiraceae</taxon>
        <taxon>Butyrivibrio</taxon>
    </lineage>
</organism>
<dbReference type="InterPro" id="IPR000086">
    <property type="entry name" value="NUDIX_hydrolase_dom"/>
</dbReference>
<proteinExistence type="predicted"/>
<dbReference type="CDD" id="cd03424">
    <property type="entry name" value="NUDIX_ADPRase_Nudt5_UGPPase_Nudt14"/>
    <property type="match status" value="1"/>
</dbReference>
<dbReference type="AlphaFoldDB" id="A0A1I5XH87"/>
<feature type="domain" description="Nudix hydrolase" evidence="3">
    <location>
        <begin position="56"/>
        <end position="210"/>
    </location>
</feature>
<reference evidence="5" key="1">
    <citation type="submission" date="2016-10" db="EMBL/GenBank/DDBJ databases">
        <authorList>
            <person name="Varghese N."/>
            <person name="Submissions S."/>
        </authorList>
    </citation>
    <scope>NUCLEOTIDE SEQUENCE [LARGE SCALE GENOMIC DNA]</scope>
    <source>
        <strain evidence="5">P18</strain>
    </source>
</reference>
<evidence type="ECO:0000313" key="5">
    <source>
        <dbReference type="Proteomes" id="UP000182624"/>
    </source>
</evidence>
<name>A0A1I5XH87_9FIRM</name>
<keyword evidence="2" id="KW-0378">Hydrolase</keyword>
<gene>
    <name evidence="4" type="ORF">SAMN04487928_13230</name>
</gene>
<dbReference type="SUPFAM" id="SSF55811">
    <property type="entry name" value="Nudix"/>
    <property type="match status" value="1"/>
</dbReference>
<dbReference type="Gene3D" id="3.90.79.10">
    <property type="entry name" value="Nucleoside Triphosphate Pyrophosphohydrolase"/>
    <property type="match status" value="1"/>
</dbReference>